<reference evidence="2" key="1">
    <citation type="submission" date="2020-06" db="EMBL/GenBank/DDBJ databases">
        <title>Draft genome sequences of strains closely related to Aspergillus parafelis and Aspergillus hiratsukae.</title>
        <authorList>
            <person name="Dos Santos R.A.C."/>
            <person name="Rivero-Menendez O."/>
            <person name="Steenwyk J.L."/>
            <person name="Mead M.E."/>
            <person name="Goldman G.H."/>
            <person name="Alastruey-Izquierdo A."/>
            <person name="Rokas A."/>
        </authorList>
    </citation>
    <scope>NUCLEOTIDE SEQUENCE</scope>
    <source>
        <strain evidence="2">CNM-CM7691</strain>
    </source>
</reference>
<sequence length="212" mass="23273">MEDDVFVGDTRGELFVNLDTHVLAAPGDEGLGGQDILNFNSSYTKNKGIECTVRPAMGVAAENGALRESDPLSHLGSGFRPKIGCVSDTAVSSSFYKSLGFDVDSTTSRPGDDIHMLLYNGQFCAMLYKNADLKSWLPCLRDQPIGFAGMFYLSVDDLDATYHRISSRTQIIKPITTDHTGQRMFYIRDPDGYVISFNDNNALQSSDLGKYA</sequence>
<dbReference type="Proteomes" id="UP000641853">
    <property type="component" value="Unassembled WGS sequence"/>
</dbReference>
<dbReference type="EMBL" id="JACBAG010001766">
    <property type="protein sequence ID" value="KAF7182673.1"/>
    <property type="molecule type" value="Genomic_DNA"/>
</dbReference>
<name>A0A8H6R1B3_9EURO</name>
<dbReference type="InterPro" id="IPR037523">
    <property type="entry name" value="VOC_core"/>
</dbReference>
<comment type="caution">
    <text evidence="2">The sequence shown here is derived from an EMBL/GenBank/DDBJ whole genome shotgun (WGS) entry which is preliminary data.</text>
</comment>
<dbReference type="SUPFAM" id="SSF54593">
    <property type="entry name" value="Glyoxalase/Bleomycin resistance protein/Dihydroxybiphenyl dioxygenase"/>
    <property type="match status" value="1"/>
</dbReference>
<proteinExistence type="predicted"/>
<keyword evidence="3" id="KW-1185">Reference proteome</keyword>
<dbReference type="AlphaFoldDB" id="A0A8H6R1B3"/>
<gene>
    <name evidence="2" type="ORF">CNMCM7691_002334</name>
</gene>
<dbReference type="Gene3D" id="3.10.180.10">
    <property type="entry name" value="2,3-Dihydroxybiphenyl 1,2-Dioxygenase, domain 1"/>
    <property type="match status" value="1"/>
</dbReference>
<feature type="domain" description="VOC" evidence="1">
    <location>
        <begin position="78"/>
        <end position="200"/>
    </location>
</feature>
<organism evidence="2 3">
    <name type="scientific">Aspergillus felis</name>
    <dbReference type="NCBI Taxonomy" id="1287682"/>
    <lineage>
        <taxon>Eukaryota</taxon>
        <taxon>Fungi</taxon>
        <taxon>Dikarya</taxon>
        <taxon>Ascomycota</taxon>
        <taxon>Pezizomycotina</taxon>
        <taxon>Eurotiomycetes</taxon>
        <taxon>Eurotiomycetidae</taxon>
        <taxon>Eurotiales</taxon>
        <taxon>Aspergillaceae</taxon>
        <taxon>Aspergillus</taxon>
        <taxon>Aspergillus subgen. Fumigati</taxon>
    </lineage>
</organism>
<dbReference type="Pfam" id="PF00903">
    <property type="entry name" value="Glyoxalase"/>
    <property type="match status" value="1"/>
</dbReference>
<evidence type="ECO:0000259" key="1">
    <source>
        <dbReference type="PROSITE" id="PS51819"/>
    </source>
</evidence>
<protein>
    <recommendedName>
        <fullName evidence="1">VOC domain-containing protein</fullName>
    </recommendedName>
</protein>
<evidence type="ECO:0000313" key="3">
    <source>
        <dbReference type="Proteomes" id="UP000641853"/>
    </source>
</evidence>
<dbReference type="InterPro" id="IPR004360">
    <property type="entry name" value="Glyas_Fos-R_dOase_dom"/>
</dbReference>
<dbReference type="InterPro" id="IPR029068">
    <property type="entry name" value="Glyas_Bleomycin-R_OHBP_Dase"/>
</dbReference>
<evidence type="ECO:0000313" key="2">
    <source>
        <dbReference type="EMBL" id="KAF7182673.1"/>
    </source>
</evidence>
<dbReference type="PROSITE" id="PS51819">
    <property type="entry name" value="VOC"/>
    <property type="match status" value="1"/>
</dbReference>
<accession>A0A8H6R1B3</accession>